<name>A0ACB8DBU8_DERSI</name>
<protein>
    <submittedName>
        <fullName evidence="1">Uncharacterized protein</fullName>
    </submittedName>
</protein>
<sequence length="125" mass="13845">MGTLQTILSMILLSAASAAMLDSVVKEHTLQKTEQDEKLQTSLNLLFGAVDRWLDGNDVSGTAVLQQRLDSLVDEAVRKNIALAANKEENDGEHDDEVSEYGLGKKLKKWRKKIEKVLGMPPKLL</sequence>
<proteinExistence type="predicted"/>
<organism evidence="1 2">
    <name type="scientific">Dermacentor silvarum</name>
    <name type="common">Tick</name>
    <dbReference type="NCBI Taxonomy" id="543639"/>
    <lineage>
        <taxon>Eukaryota</taxon>
        <taxon>Metazoa</taxon>
        <taxon>Ecdysozoa</taxon>
        <taxon>Arthropoda</taxon>
        <taxon>Chelicerata</taxon>
        <taxon>Arachnida</taxon>
        <taxon>Acari</taxon>
        <taxon>Parasitiformes</taxon>
        <taxon>Ixodida</taxon>
        <taxon>Ixodoidea</taxon>
        <taxon>Ixodidae</taxon>
        <taxon>Rhipicephalinae</taxon>
        <taxon>Dermacentor</taxon>
    </lineage>
</organism>
<evidence type="ECO:0000313" key="1">
    <source>
        <dbReference type="EMBL" id="KAH7965371.1"/>
    </source>
</evidence>
<comment type="caution">
    <text evidence="1">The sequence shown here is derived from an EMBL/GenBank/DDBJ whole genome shotgun (WGS) entry which is preliminary data.</text>
</comment>
<keyword evidence="2" id="KW-1185">Reference proteome</keyword>
<dbReference type="EMBL" id="CM023471">
    <property type="protein sequence ID" value="KAH7965371.1"/>
    <property type="molecule type" value="Genomic_DNA"/>
</dbReference>
<dbReference type="Proteomes" id="UP000821865">
    <property type="component" value="Chromosome 2"/>
</dbReference>
<reference evidence="1" key="1">
    <citation type="submission" date="2020-05" db="EMBL/GenBank/DDBJ databases">
        <title>Large-scale comparative analyses of tick genomes elucidate their genetic diversity and vector capacities.</title>
        <authorList>
            <person name="Jia N."/>
            <person name="Wang J."/>
            <person name="Shi W."/>
            <person name="Du L."/>
            <person name="Sun Y."/>
            <person name="Zhan W."/>
            <person name="Jiang J."/>
            <person name="Wang Q."/>
            <person name="Zhang B."/>
            <person name="Ji P."/>
            <person name="Sakyi L.B."/>
            <person name="Cui X."/>
            <person name="Yuan T."/>
            <person name="Jiang B."/>
            <person name="Yang W."/>
            <person name="Lam T.T.-Y."/>
            <person name="Chang Q."/>
            <person name="Ding S."/>
            <person name="Wang X."/>
            <person name="Zhu J."/>
            <person name="Ruan X."/>
            <person name="Zhao L."/>
            <person name="Wei J."/>
            <person name="Que T."/>
            <person name="Du C."/>
            <person name="Cheng J."/>
            <person name="Dai P."/>
            <person name="Han X."/>
            <person name="Huang E."/>
            <person name="Gao Y."/>
            <person name="Liu J."/>
            <person name="Shao H."/>
            <person name="Ye R."/>
            <person name="Li L."/>
            <person name="Wei W."/>
            <person name="Wang X."/>
            <person name="Wang C."/>
            <person name="Yang T."/>
            <person name="Huo Q."/>
            <person name="Li W."/>
            <person name="Guo W."/>
            <person name="Chen H."/>
            <person name="Zhou L."/>
            <person name="Ni X."/>
            <person name="Tian J."/>
            <person name="Zhou Y."/>
            <person name="Sheng Y."/>
            <person name="Liu T."/>
            <person name="Pan Y."/>
            <person name="Xia L."/>
            <person name="Li J."/>
            <person name="Zhao F."/>
            <person name="Cao W."/>
        </authorList>
    </citation>
    <scope>NUCLEOTIDE SEQUENCE</scope>
    <source>
        <strain evidence="1">Dsil-2018</strain>
    </source>
</reference>
<accession>A0ACB8DBU8</accession>
<evidence type="ECO:0000313" key="2">
    <source>
        <dbReference type="Proteomes" id="UP000821865"/>
    </source>
</evidence>
<gene>
    <name evidence="1" type="ORF">HPB49_006579</name>
</gene>